<evidence type="ECO:0000256" key="1">
    <source>
        <dbReference type="SAM" id="MobiDB-lite"/>
    </source>
</evidence>
<organism evidence="2 3">
    <name type="scientific">Protopolystoma xenopodis</name>
    <dbReference type="NCBI Taxonomy" id="117903"/>
    <lineage>
        <taxon>Eukaryota</taxon>
        <taxon>Metazoa</taxon>
        <taxon>Spiralia</taxon>
        <taxon>Lophotrochozoa</taxon>
        <taxon>Platyhelminthes</taxon>
        <taxon>Monogenea</taxon>
        <taxon>Polyopisthocotylea</taxon>
        <taxon>Polystomatidea</taxon>
        <taxon>Polystomatidae</taxon>
        <taxon>Protopolystoma</taxon>
    </lineage>
</organism>
<accession>A0A448X5Z9</accession>
<evidence type="ECO:0000313" key="3">
    <source>
        <dbReference type="Proteomes" id="UP000784294"/>
    </source>
</evidence>
<evidence type="ECO:0000313" key="2">
    <source>
        <dbReference type="EMBL" id="VEL28954.1"/>
    </source>
</evidence>
<dbReference type="EMBL" id="CAAALY010099046">
    <property type="protein sequence ID" value="VEL28954.1"/>
    <property type="molecule type" value="Genomic_DNA"/>
</dbReference>
<name>A0A448X5Z9_9PLAT</name>
<proteinExistence type="predicted"/>
<keyword evidence="3" id="KW-1185">Reference proteome</keyword>
<sequence length="72" mass="8151">MDPEGGDIKPSPKKALANTSVVETGWQNSRRQQRRRHLRRCDMPPKAEDGHWSSPELNRFTSTSSTPEASVF</sequence>
<comment type="caution">
    <text evidence="2">The sequence shown here is derived from an EMBL/GenBank/DDBJ whole genome shotgun (WGS) entry which is preliminary data.</text>
</comment>
<feature type="compositionally biased region" description="Polar residues" evidence="1">
    <location>
        <begin position="17"/>
        <end position="29"/>
    </location>
</feature>
<feature type="compositionally biased region" description="Polar residues" evidence="1">
    <location>
        <begin position="55"/>
        <end position="72"/>
    </location>
</feature>
<dbReference type="Proteomes" id="UP000784294">
    <property type="component" value="Unassembled WGS sequence"/>
</dbReference>
<feature type="region of interest" description="Disordered" evidence="1">
    <location>
        <begin position="1"/>
        <end position="72"/>
    </location>
</feature>
<gene>
    <name evidence="2" type="ORF">PXEA_LOCUS22394</name>
</gene>
<reference evidence="2" key="1">
    <citation type="submission" date="2018-11" db="EMBL/GenBank/DDBJ databases">
        <authorList>
            <consortium name="Pathogen Informatics"/>
        </authorList>
    </citation>
    <scope>NUCLEOTIDE SEQUENCE</scope>
</reference>
<feature type="compositionally biased region" description="Basic and acidic residues" evidence="1">
    <location>
        <begin position="40"/>
        <end position="51"/>
    </location>
</feature>
<protein>
    <submittedName>
        <fullName evidence="2">Uncharacterized protein</fullName>
    </submittedName>
</protein>
<dbReference type="AlphaFoldDB" id="A0A448X5Z9"/>